<dbReference type="FunFam" id="3.40.50.720:FF:000084">
    <property type="entry name" value="Short-chain dehydrogenase reductase"/>
    <property type="match status" value="1"/>
</dbReference>
<dbReference type="PANTHER" id="PTHR42760:SF40">
    <property type="entry name" value="3-OXOACYL-[ACYL-CARRIER-PROTEIN] REDUCTASE, CHLOROPLASTIC"/>
    <property type="match status" value="1"/>
</dbReference>
<name>A0A381V900_9ZZZZ</name>
<evidence type="ECO:0000256" key="1">
    <source>
        <dbReference type="ARBA" id="ARBA00006484"/>
    </source>
</evidence>
<dbReference type="GO" id="GO:0030497">
    <property type="term" value="P:fatty acid elongation"/>
    <property type="evidence" value="ECO:0007669"/>
    <property type="project" value="TreeGrafter"/>
</dbReference>
<organism evidence="2">
    <name type="scientific">marine metagenome</name>
    <dbReference type="NCBI Taxonomy" id="408172"/>
    <lineage>
        <taxon>unclassified sequences</taxon>
        <taxon>metagenomes</taxon>
        <taxon>ecological metagenomes</taxon>
    </lineage>
</organism>
<dbReference type="CDD" id="cd05233">
    <property type="entry name" value="SDR_c"/>
    <property type="match status" value="1"/>
</dbReference>
<dbReference type="PRINTS" id="PR00081">
    <property type="entry name" value="GDHRDH"/>
</dbReference>
<accession>A0A381V900</accession>
<dbReference type="PRINTS" id="PR00080">
    <property type="entry name" value="SDRFAMILY"/>
</dbReference>
<protein>
    <recommendedName>
        <fullName evidence="3">SDR family oxidoreductase</fullName>
    </recommendedName>
</protein>
<gene>
    <name evidence="2" type="ORF">METZ01_LOCUS89713</name>
</gene>
<proteinExistence type="inferred from homology"/>
<reference evidence="2" key="1">
    <citation type="submission" date="2018-05" db="EMBL/GenBank/DDBJ databases">
        <authorList>
            <person name="Lanie J.A."/>
            <person name="Ng W.-L."/>
            <person name="Kazmierczak K.M."/>
            <person name="Andrzejewski T.M."/>
            <person name="Davidsen T.M."/>
            <person name="Wayne K.J."/>
            <person name="Tettelin H."/>
            <person name="Glass J.I."/>
            <person name="Rusch D."/>
            <person name="Podicherti R."/>
            <person name="Tsui H.-C.T."/>
            <person name="Winkler M.E."/>
        </authorList>
    </citation>
    <scope>NUCLEOTIDE SEQUENCE</scope>
</reference>
<dbReference type="InterPro" id="IPR036291">
    <property type="entry name" value="NAD(P)-bd_dom_sf"/>
</dbReference>
<dbReference type="SUPFAM" id="SSF51735">
    <property type="entry name" value="NAD(P)-binding Rossmann-fold domains"/>
    <property type="match status" value="1"/>
</dbReference>
<dbReference type="GO" id="GO:0016616">
    <property type="term" value="F:oxidoreductase activity, acting on the CH-OH group of donors, NAD or NADP as acceptor"/>
    <property type="evidence" value="ECO:0007669"/>
    <property type="project" value="TreeGrafter"/>
</dbReference>
<dbReference type="AlphaFoldDB" id="A0A381V900"/>
<comment type="similarity">
    <text evidence="1">Belongs to the short-chain dehydrogenases/reductases (SDR) family.</text>
</comment>
<dbReference type="Pfam" id="PF13561">
    <property type="entry name" value="adh_short_C2"/>
    <property type="match status" value="1"/>
</dbReference>
<dbReference type="InterPro" id="IPR002347">
    <property type="entry name" value="SDR_fam"/>
</dbReference>
<evidence type="ECO:0000313" key="2">
    <source>
        <dbReference type="EMBL" id="SVA36859.1"/>
    </source>
</evidence>
<dbReference type="PANTHER" id="PTHR42760">
    <property type="entry name" value="SHORT-CHAIN DEHYDROGENASES/REDUCTASES FAMILY MEMBER"/>
    <property type="match status" value="1"/>
</dbReference>
<sequence length="268" mass="28294">MSNNRTVVVTGGGSGIGRATAKRFGDDGDFVIVADLNTSSAEAVAAEIVASGGQAMPLTVDVAQDDSVATLANTVDEARGVADVLVNSAGLLQNVTSILNMDIDEHDLVWAVNYRGTYLCCREFGQRMANSRTGCIVNISSTSAVMAFPLTAYGPGKAAISHLTSVLASDLGRNGVRVNAVAPGYVLTEQMQARIDAGYRDPGQMHEQSALGRMVQPAEIADGIYFLCSDEARAITGISMPIDAGWLSRVTYVQHPGWPPTDWDPDQV</sequence>
<dbReference type="Gene3D" id="3.40.50.720">
    <property type="entry name" value="NAD(P)-binding Rossmann-like Domain"/>
    <property type="match status" value="1"/>
</dbReference>
<evidence type="ECO:0008006" key="3">
    <source>
        <dbReference type="Google" id="ProtNLM"/>
    </source>
</evidence>
<dbReference type="EMBL" id="UINC01008179">
    <property type="protein sequence ID" value="SVA36859.1"/>
    <property type="molecule type" value="Genomic_DNA"/>
</dbReference>